<protein>
    <recommendedName>
        <fullName evidence="2">Retrotransposon gag domain-containing protein</fullName>
    </recommendedName>
</protein>
<name>A0AAV3PUQ9_LITER</name>
<evidence type="ECO:0000259" key="2">
    <source>
        <dbReference type="Pfam" id="PF03732"/>
    </source>
</evidence>
<evidence type="ECO:0000313" key="3">
    <source>
        <dbReference type="EMBL" id="GAA0155033.1"/>
    </source>
</evidence>
<dbReference type="EMBL" id="BAABME010002527">
    <property type="protein sequence ID" value="GAA0155033.1"/>
    <property type="molecule type" value="Genomic_DNA"/>
</dbReference>
<comment type="caution">
    <text evidence="3">The sequence shown here is derived from an EMBL/GenBank/DDBJ whole genome shotgun (WGS) entry which is preliminary data.</text>
</comment>
<sequence>MWWYYSSGKRPIPILPRYVEETIRGQGNTSAMTLQHEMLQPRRLPQMGWQPCSVMPAGIKLPTFTKFMGKTGPEELVGEFQSQMCFHRPDSRAFPSNLAGLALKWFNRLPEGCITSFEELKNWFIWTYVGRVRQDKDEHSVMTIKQRETQSITSFQERFQTEFNLTLRANQKIVVIAFVEGLRLSKFKESLLKRQSQDLEEVNELAYKYIWIEEADKSADKGRGKRPVDDNRHRSPQPKRQSALDRIRAPDRA</sequence>
<dbReference type="AlphaFoldDB" id="A0AAV3PUQ9"/>
<evidence type="ECO:0000256" key="1">
    <source>
        <dbReference type="SAM" id="MobiDB-lite"/>
    </source>
</evidence>
<dbReference type="Pfam" id="PF03732">
    <property type="entry name" value="Retrotrans_gag"/>
    <property type="match status" value="1"/>
</dbReference>
<proteinExistence type="predicted"/>
<dbReference type="PANTHER" id="PTHR33223">
    <property type="entry name" value="CCHC-TYPE DOMAIN-CONTAINING PROTEIN"/>
    <property type="match status" value="1"/>
</dbReference>
<evidence type="ECO:0000313" key="4">
    <source>
        <dbReference type="Proteomes" id="UP001454036"/>
    </source>
</evidence>
<gene>
    <name evidence="3" type="ORF">LIER_12856</name>
</gene>
<accession>A0AAV3PUQ9</accession>
<dbReference type="InterPro" id="IPR005162">
    <property type="entry name" value="Retrotrans_gag_dom"/>
</dbReference>
<feature type="compositionally biased region" description="Basic and acidic residues" evidence="1">
    <location>
        <begin position="242"/>
        <end position="253"/>
    </location>
</feature>
<organism evidence="3 4">
    <name type="scientific">Lithospermum erythrorhizon</name>
    <name type="common">Purple gromwell</name>
    <name type="synonym">Lithospermum officinale var. erythrorhizon</name>
    <dbReference type="NCBI Taxonomy" id="34254"/>
    <lineage>
        <taxon>Eukaryota</taxon>
        <taxon>Viridiplantae</taxon>
        <taxon>Streptophyta</taxon>
        <taxon>Embryophyta</taxon>
        <taxon>Tracheophyta</taxon>
        <taxon>Spermatophyta</taxon>
        <taxon>Magnoliopsida</taxon>
        <taxon>eudicotyledons</taxon>
        <taxon>Gunneridae</taxon>
        <taxon>Pentapetalae</taxon>
        <taxon>asterids</taxon>
        <taxon>lamiids</taxon>
        <taxon>Boraginales</taxon>
        <taxon>Boraginaceae</taxon>
        <taxon>Boraginoideae</taxon>
        <taxon>Lithospermeae</taxon>
        <taxon>Lithospermum</taxon>
    </lineage>
</organism>
<dbReference type="PANTHER" id="PTHR33223:SF10">
    <property type="entry name" value="AMINOTRANSFERASE-LIKE PLANT MOBILE DOMAIN-CONTAINING PROTEIN"/>
    <property type="match status" value="1"/>
</dbReference>
<feature type="domain" description="Retrotransposon gag" evidence="2">
    <location>
        <begin position="93"/>
        <end position="183"/>
    </location>
</feature>
<dbReference type="Proteomes" id="UP001454036">
    <property type="component" value="Unassembled WGS sequence"/>
</dbReference>
<feature type="region of interest" description="Disordered" evidence="1">
    <location>
        <begin position="218"/>
        <end position="253"/>
    </location>
</feature>
<feature type="compositionally biased region" description="Basic and acidic residues" evidence="1">
    <location>
        <begin position="218"/>
        <end position="233"/>
    </location>
</feature>
<keyword evidence="4" id="KW-1185">Reference proteome</keyword>
<reference evidence="3 4" key="1">
    <citation type="submission" date="2024-01" db="EMBL/GenBank/DDBJ databases">
        <title>The complete chloroplast genome sequence of Lithospermum erythrorhizon: insights into the phylogenetic relationship among Boraginaceae species and the maternal lineages of purple gromwells.</title>
        <authorList>
            <person name="Okada T."/>
            <person name="Watanabe K."/>
        </authorList>
    </citation>
    <scope>NUCLEOTIDE SEQUENCE [LARGE SCALE GENOMIC DNA]</scope>
</reference>